<proteinExistence type="predicted"/>
<organism evidence="1 2">
    <name type="scientific">Saccharibacter floricola DSM 15669</name>
    <dbReference type="NCBI Taxonomy" id="1123227"/>
    <lineage>
        <taxon>Bacteria</taxon>
        <taxon>Pseudomonadati</taxon>
        <taxon>Pseudomonadota</taxon>
        <taxon>Alphaproteobacteria</taxon>
        <taxon>Acetobacterales</taxon>
        <taxon>Acetobacteraceae</taxon>
        <taxon>Saccharibacter</taxon>
    </lineage>
</organism>
<dbReference type="EMBL" id="BAQD01000070">
    <property type="protein sequence ID" value="GBQ08122.1"/>
    <property type="molecule type" value="Genomic_DNA"/>
</dbReference>
<protein>
    <recommendedName>
        <fullName evidence="3">Cellulose biosynthesis protein BcsE</fullName>
    </recommendedName>
</protein>
<keyword evidence="2" id="KW-1185">Reference proteome</keyword>
<dbReference type="Proteomes" id="UP001062901">
    <property type="component" value="Unassembled WGS sequence"/>
</dbReference>
<reference evidence="1" key="1">
    <citation type="submission" date="2013-04" db="EMBL/GenBank/DDBJ databases">
        <title>The genome sequencing project of 58 acetic acid bacteria.</title>
        <authorList>
            <person name="Okamoto-Kainuma A."/>
            <person name="Ishikawa M."/>
            <person name="Umino S."/>
            <person name="Koizumi Y."/>
            <person name="Shiwa Y."/>
            <person name="Yoshikawa H."/>
            <person name="Matsutani M."/>
            <person name="Matsushita K."/>
        </authorList>
    </citation>
    <scope>NUCLEOTIDE SEQUENCE</scope>
    <source>
        <strain evidence="1">DSM 15669</strain>
    </source>
</reference>
<comment type="caution">
    <text evidence="1">The sequence shown here is derived from an EMBL/GenBank/DDBJ whole genome shotgun (WGS) entry which is preliminary data.</text>
</comment>
<evidence type="ECO:0000313" key="2">
    <source>
        <dbReference type="Proteomes" id="UP001062901"/>
    </source>
</evidence>
<accession>A0ABQ0P0R2</accession>
<evidence type="ECO:0000313" key="1">
    <source>
        <dbReference type="EMBL" id="GBQ08122.1"/>
    </source>
</evidence>
<name>A0ABQ0P0R2_9PROT</name>
<gene>
    <name evidence="1" type="ORF">AA15669_1658</name>
</gene>
<sequence>MTSALLTYDLRVLCMEHGKLIARALDTLADLTHVVSLQWYNGGWNLVTHTPERWWYDINAGCFDRCVPEARIEVEGDLFDAGICRLTGLDGYFHAQLSGAITPFGAMAHRRECRFRLLDGDDVRALWHVMKERWVLGDHQRLAQACSGESTIWEIHFGRLVVEFKDFLIAARERQRLSQQALLVMAERSIHRAVPYKPVVFYSLTQAEQLAELALSLRSLVECGRYQGNVCIASAMPAQRVEAFIPAELKGRYRLVRLSMGGERDKAMPLLASLVSGMFDDYAPVVCLKSSVLVTRPIDKTLRRFAQGGSSLGAPVEHVFEGDDVPQANKHGAFLGAALPEGHKIRYGFTMSVVVLPSTRQQKIFLEEALRSAVSYLGKPRHPAYAEYEAGIFHYVAAVLGAFDPALLTQRDCNLNDPAMPGQVDGTFLCCEEWLDSHRTALMRSHLESLPRTVS</sequence>
<evidence type="ECO:0008006" key="3">
    <source>
        <dbReference type="Google" id="ProtNLM"/>
    </source>
</evidence>